<keyword evidence="2" id="KW-1185">Reference proteome</keyword>
<dbReference type="Proteomes" id="UP001580346">
    <property type="component" value="Unassembled WGS sequence"/>
</dbReference>
<comment type="caution">
    <text evidence="1">The sequence shown here is derived from an EMBL/GenBank/DDBJ whole genome shotgun (WGS) entry which is preliminary data.</text>
</comment>
<sequence>MQSFSFWIKSLWKKNEGFQPSKTFQIPESSEARNRIEISPFTQISDVSGNTPLLKWVKEYMTNVDTPSDIYFSISRDKLNQEVILAVDLYAFKKQTDRSMKLRLFYEMGKVPSFMSIGYKSSENHLIIYDCRAQILRRWHGSIMILQLKELCVTLNQIIDNINKKIIIDCRKKPYIRSLQEIPKHYFKGHIKAIVGEVFPDSTRISYENLMKFYIANDALKDGRVHIYVL</sequence>
<reference evidence="1 2" key="1">
    <citation type="submission" date="2024-09" db="EMBL/GenBank/DDBJ databases">
        <title>Paenibacillus zeirhizospherea sp. nov., isolated from surface of the maize (Zea mays) roots in a horticulture field, Hungary.</title>
        <authorList>
            <person name="Marton D."/>
            <person name="Farkas M."/>
            <person name="Bedics A."/>
            <person name="Toth E."/>
            <person name="Tancsics A."/>
            <person name="Boka K."/>
            <person name="Maroti G."/>
            <person name="Kriszt B."/>
            <person name="Cserhati M."/>
        </authorList>
    </citation>
    <scope>NUCLEOTIDE SEQUENCE [LARGE SCALE GENOMIC DNA]</scope>
    <source>
        <strain evidence="1 2">KCTC 33519</strain>
    </source>
</reference>
<name>A0ABV5B135_9BACL</name>
<dbReference type="EMBL" id="JBHHMI010000029">
    <property type="protein sequence ID" value="MFB5269349.1"/>
    <property type="molecule type" value="Genomic_DNA"/>
</dbReference>
<organism evidence="1 2">
    <name type="scientific">Paenibacillus enshidis</name>
    <dbReference type="NCBI Taxonomy" id="1458439"/>
    <lineage>
        <taxon>Bacteria</taxon>
        <taxon>Bacillati</taxon>
        <taxon>Bacillota</taxon>
        <taxon>Bacilli</taxon>
        <taxon>Bacillales</taxon>
        <taxon>Paenibacillaceae</taxon>
        <taxon>Paenibacillus</taxon>
    </lineage>
</organism>
<protein>
    <submittedName>
        <fullName evidence="1">Uncharacterized protein</fullName>
    </submittedName>
</protein>
<dbReference type="RefSeq" id="WP_375357621.1">
    <property type="nucleotide sequence ID" value="NZ_JBHHMI010000029.1"/>
</dbReference>
<evidence type="ECO:0000313" key="2">
    <source>
        <dbReference type="Proteomes" id="UP001580346"/>
    </source>
</evidence>
<gene>
    <name evidence="1" type="ORF">ACE41H_21555</name>
</gene>
<accession>A0ABV5B135</accession>
<evidence type="ECO:0000313" key="1">
    <source>
        <dbReference type="EMBL" id="MFB5269349.1"/>
    </source>
</evidence>
<proteinExistence type="predicted"/>